<evidence type="ECO:0000256" key="1">
    <source>
        <dbReference type="SAM" id="MobiDB-lite"/>
    </source>
</evidence>
<sequence length="86" mass="9486">MGYTGAAVSALETLAQPVSDEMLVQLEQALGEETGIFEALRELVRLEKLPRSSGTTPRSNRRRWSSASTRTTWCTASSGRRSTRAR</sequence>
<protein>
    <submittedName>
        <fullName evidence="2">Uncharacterized protein</fullName>
    </submittedName>
</protein>
<reference evidence="2 3" key="1">
    <citation type="submission" date="2024-09" db="EMBL/GenBank/DDBJ databases">
        <title>The Natural Products Discovery Center: Release of the First 8490 Sequenced Strains for Exploring Actinobacteria Biosynthetic Diversity.</title>
        <authorList>
            <person name="Kalkreuter E."/>
            <person name="Kautsar S.A."/>
            <person name="Yang D."/>
            <person name="Bader C.D."/>
            <person name="Teijaro C.N."/>
            <person name="Fluegel L."/>
            <person name="Davis C.M."/>
            <person name="Simpson J.R."/>
            <person name="Lauterbach L."/>
            <person name="Steele A.D."/>
            <person name="Gui C."/>
            <person name="Meng S."/>
            <person name="Li G."/>
            <person name="Viehrig K."/>
            <person name="Ye F."/>
            <person name="Su P."/>
            <person name="Kiefer A.F."/>
            <person name="Nichols A."/>
            <person name="Cepeda A.J."/>
            <person name="Yan W."/>
            <person name="Fan B."/>
            <person name="Jiang Y."/>
            <person name="Adhikari A."/>
            <person name="Zheng C.-J."/>
            <person name="Schuster L."/>
            <person name="Cowan T.M."/>
            <person name="Smanski M.J."/>
            <person name="Chevrette M.G."/>
            <person name="De Carvalho L.P.S."/>
            <person name="Shen B."/>
        </authorList>
    </citation>
    <scope>NUCLEOTIDE SEQUENCE [LARGE SCALE GENOMIC DNA]</scope>
    <source>
        <strain evidence="2 3">NPDC056472</strain>
    </source>
</reference>
<name>A0ABW6IUC0_STRWE</name>
<gene>
    <name evidence="2" type="ORF">ACFQ63_12120</name>
</gene>
<feature type="compositionally biased region" description="Low complexity" evidence="1">
    <location>
        <begin position="65"/>
        <end position="80"/>
    </location>
</feature>
<keyword evidence="3" id="KW-1185">Reference proteome</keyword>
<evidence type="ECO:0000313" key="2">
    <source>
        <dbReference type="EMBL" id="MFE5980445.1"/>
    </source>
</evidence>
<proteinExistence type="predicted"/>
<comment type="caution">
    <text evidence="2">The sequence shown here is derived from an EMBL/GenBank/DDBJ whole genome shotgun (WGS) entry which is preliminary data.</text>
</comment>
<dbReference type="RefSeq" id="WP_386252552.1">
    <property type="nucleotide sequence ID" value="NZ_JBHTRV010000007.1"/>
</dbReference>
<accession>A0ABW6IUC0</accession>
<organism evidence="2 3">
    <name type="scientific">Streptomyces wedmorensis</name>
    <dbReference type="NCBI Taxonomy" id="43759"/>
    <lineage>
        <taxon>Bacteria</taxon>
        <taxon>Bacillati</taxon>
        <taxon>Actinomycetota</taxon>
        <taxon>Actinomycetes</taxon>
        <taxon>Kitasatosporales</taxon>
        <taxon>Streptomycetaceae</taxon>
        <taxon>Streptomyces</taxon>
    </lineage>
</organism>
<evidence type="ECO:0000313" key="3">
    <source>
        <dbReference type="Proteomes" id="UP001600424"/>
    </source>
</evidence>
<dbReference type="EMBL" id="JBHTRV010000007">
    <property type="protein sequence ID" value="MFE5980445.1"/>
    <property type="molecule type" value="Genomic_DNA"/>
</dbReference>
<dbReference type="Proteomes" id="UP001600424">
    <property type="component" value="Unassembled WGS sequence"/>
</dbReference>
<feature type="region of interest" description="Disordered" evidence="1">
    <location>
        <begin position="48"/>
        <end position="86"/>
    </location>
</feature>